<accession>A0ABW0EZN9</accession>
<sequence>MPPTRRFRFEVVTERPDGRRQLISRHHARRRADRRLIRLPLLPGQSVEILDNGMLVRYSRCPGPNDLPEIPF</sequence>
<comment type="caution">
    <text evidence="1">The sequence shown here is derived from an EMBL/GenBank/DDBJ whole genome shotgun (WGS) entry which is preliminary data.</text>
</comment>
<keyword evidence="2" id="KW-1185">Reference proteome</keyword>
<dbReference type="EMBL" id="JBHSLI010000001">
    <property type="protein sequence ID" value="MFC5292387.1"/>
    <property type="molecule type" value="Genomic_DNA"/>
</dbReference>
<name>A0ABW0EZN9_9HYPH</name>
<proteinExistence type="predicted"/>
<reference evidence="2" key="1">
    <citation type="journal article" date="2019" name="Int. J. Syst. Evol. Microbiol.">
        <title>The Global Catalogue of Microorganisms (GCM) 10K type strain sequencing project: providing services to taxonomists for standard genome sequencing and annotation.</title>
        <authorList>
            <consortium name="The Broad Institute Genomics Platform"/>
            <consortium name="The Broad Institute Genome Sequencing Center for Infectious Disease"/>
            <person name="Wu L."/>
            <person name="Ma J."/>
        </authorList>
    </citation>
    <scope>NUCLEOTIDE SEQUENCE [LARGE SCALE GENOMIC DNA]</scope>
    <source>
        <strain evidence="2">CGMCC 1.15643</strain>
    </source>
</reference>
<evidence type="ECO:0000313" key="1">
    <source>
        <dbReference type="EMBL" id="MFC5292387.1"/>
    </source>
</evidence>
<dbReference type="RefSeq" id="WP_260347595.1">
    <property type="nucleotide sequence ID" value="NZ_JAOAOS010000001.1"/>
</dbReference>
<dbReference type="Proteomes" id="UP001595976">
    <property type="component" value="Unassembled WGS sequence"/>
</dbReference>
<evidence type="ECO:0000313" key="2">
    <source>
        <dbReference type="Proteomes" id="UP001595976"/>
    </source>
</evidence>
<protein>
    <submittedName>
        <fullName evidence="1">Uncharacterized protein</fullName>
    </submittedName>
</protein>
<organism evidence="1 2">
    <name type="scientific">Bosea minatitlanensis</name>
    <dbReference type="NCBI Taxonomy" id="128782"/>
    <lineage>
        <taxon>Bacteria</taxon>
        <taxon>Pseudomonadati</taxon>
        <taxon>Pseudomonadota</taxon>
        <taxon>Alphaproteobacteria</taxon>
        <taxon>Hyphomicrobiales</taxon>
        <taxon>Boseaceae</taxon>
        <taxon>Bosea</taxon>
    </lineage>
</organism>
<gene>
    <name evidence="1" type="ORF">ACFPK2_05210</name>
</gene>